<evidence type="ECO:0000256" key="8">
    <source>
        <dbReference type="ARBA" id="ARBA00022840"/>
    </source>
</evidence>
<dbReference type="Pfam" id="PF02518">
    <property type="entry name" value="HATPase_c"/>
    <property type="match status" value="1"/>
</dbReference>
<dbReference type="GO" id="GO:0000155">
    <property type="term" value="F:phosphorelay sensor kinase activity"/>
    <property type="evidence" value="ECO:0007669"/>
    <property type="project" value="InterPro"/>
</dbReference>
<evidence type="ECO:0000256" key="2">
    <source>
        <dbReference type="ARBA" id="ARBA00012438"/>
    </source>
</evidence>
<dbReference type="InterPro" id="IPR000014">
    <property type="entry name" value="PAS"/>
</dbReference>
<dbReference type="PANTHER" id="PTHR45339:SF5">
    <property type="entry name" value="HISTIDINE KINASE"/>
    <property type="match status" value="1"/>
</dbReference>
<dbReference type="InterPro" id="IPR004358">
    <property type="entry name" value="Sig_transdc_His_kin-like_C"/>
</dbReference>
<comment type="function">
    <text evidence="11">Member of the two-component regulatory system BvgS/BvgA. Phosphorylates BvgA via a four-step phosphorelay in response to environmental signals.</text>
</comment>
<evidence type="ECO:0000256" key="14">
    <source>
        <dbReference type="ARBA" id="ARBA00070152"/>
    </source>
</evidence>
<feature type="domain" description="Response regulatory" evidence="18">
    <location>
        <begin position="550"/>
        <end position="673"/>
    </location>
</feature>
<evidence type="ECO:0000256" key="7">
    <source>
        <dbReference type="ARBA" id="ARBA00022777"/>
    </source>
</evidence>
<evidence type="ECO:0000256" key="6">
    <source>
        <dbReference type="ARBA" id="ARBA00022741"/>
    </source>
</evidence>
<dbReference type="SUPFAM" id="SSF47226">
    <property type="entry name" value="Histidine-containing phosphotransfer domain, HPT domain"/>
    <property type="match status" value="1"/>
</dbReference>
<evidence type="ECO:0000259" key="17">
    <source>
        <dbReference type="PROSITE" id="PS50109"/>
    </source>
</evidence>
<evidence type="ECO:0000256" key="1">
    <source>
        <dbReference type="ARBA" id="ARBA00000085"/>
    </source>
</evidence>
<dbReference type="AlphaFoldDB" id="A0A7X4H851"/>
<dbReference type="PRINTS" id="PR00344">
    <property type="entry name" value="BCTRLSENSOR"/>
</dbReference>
<keyword evidence="7" id="KW-0418">Kinase</keyword>
<dbReference type="SMART" id="SM00388">
    <property type="entry name" value="HisKA"/>
    <property type="match status" value="1"/>
</dbReference>
<evidence type="ECO:0000256" key="13">
    <source>
        <dbReference type="ARBA" id="ARBA00068150"/>
    </source>
</evidence>
<dbReference type="InterPro" id="IPR035965">
    <property type="entry name" value="PAS-like_dom_sf"/>
</dbReference>
<evidence type="ECO:0000313" key="22">
    <source>
        <dbReference type="Proteomes" id="UP000450676"/>
    </source>
</evidence>
<dbReference type="CDD" id="cd00082">
    <property type="entry name" value="HisKA"/>
    <property type="match status" value="1"/>
</dbReference>
<evidence type="ECO:0000256" key="4">
    <source>
        <dbReference type="ARBA" id="ARBA00022679"/>
    </source>
</evidence>
<dbReference type="SMART" id="SM00387">
    <property type="entry name" value="HATPase_c"/>
    <property type="match status" value="1"/>
</dbReference>
<dbReference type="SUPFAM" id="SSF55785">
    <property type="entry name" value="PYP-like sensor domain (PAS domain)"/>
    <property type="match status" value="1"/>
</dbReference>
<dbReference type="InterPro" id="IPR003661">
    <property type="entry name" value="HisK_dim/P_dom"/>
</dbReference>
<dbReference type="SUPFAM" id="SSF52172">
    <property type="entry name" value="CheY-like"/>
    <property type="match status" value="1"/>
</dbReference>
<dbReference type="Gene3D" id="3.40.50.2300">
    <property type="match status" value="1"/>
</dbReference>
<dbReference type="InterPro" id="IPR036097">
    <property type="entry name" value="HisK_dim/P_sf"/>
</dbReference>
<dbReference type="InterPro" id="IPR001789">
    <property type="entry name" value="Sig_transdc_resp-reg_receiver"/>
</dbReference>
<evidence type="ECO:0000259" key="19">
    <source>
        <dbReference type="PROSITE" id="PS50112"/>
    </source>
</evidence>
<dbReference type="PROSITE" id="PS50112">
    <property type="entry name" value="PAS"/>
    <property type="match status" value="1"/>
</dbReference>
<evidence type="ECO:0000313" key="21">
    <source>
        <dbReference type="EMBL" id="MYN06421.1"/>
    </source>
</evidence>
<evidence type="ECO:0000256" key="3">
    <source>
        <dbReference type="ARBA" id="ARBA00022553"/>
    </source>
</evidence>
<dbReference type="PROSITE" id="PS50110">
    <property type="entry name" value="RESPONSE_REGULATORY"/>
    <property type="match status" value="1"/>
</dbReference>
<accession>A0A7X4H851</accession>
<dbReference type="Pfam" id="PF00512">
    <property type="entry name" value="HisKA"/>
    <property type="match status" value="1"/>
</dbReference>
<feature type="domain" description="HPt" evidence="20">
    <location>
        <begin position="693"/>
        <end position="780"/>
    </location>
</feature>
<dbReference type="FunFam" id="3.30.565.10:FF:000010">
    <property type="entry name" value="Sensor histidine kinase RcsC"/>
    <property type="match status" value="1"/>
</dbReference>
<dbReference type="InterPro" id="IPR013656">
    <property type="entry name" value="PAS_4"/>
</dbReference>
<keyword evidence="9" id="KW-0902">Two-component regulatory system</keyword>
<dbReference type="SMART" id="SM00448">
    <property type="entry name" value="REC"/>
    <property type="match status" value="1"/>
</dbReference>
<dbReference type="InterPro" id="IPR036890">
    <property type="entry name" value="HATPase_C_sf"/>
</dbReference>
<protein>
    <recommendedName>
        <fullName evidence="13">Sensory/regulatory protein RpfC</fullName>
        <ecNumber evidence="2">2.7.13.3</ecNumber>
    </recommendedName>
    <alternativeName>
        <fullName evidence="14">Virulence sensor protein BvgS</fullName>
    </alternativeName>
</protein>
<dbReference type="SMART" id="SM00091">
    <property type="entry name" value="PAS"/>
    <property type="match status" value="1"/>
</dbReference>
<dbReference type="FunFam" id="1.10.287.130:FF:000002">
    <property type="entry name" value="Two-component osmosensing histidine kinase"/>
    <property type="match status" value="1"/>
</dbReference>
<dbReference type="SUPFAM" id="SSF47384">
    <property type="entry name" value="Homodimeric domain of signal transducing histidine kinase"/>
    <property type="match status" value="1"/>
</dbReference>
<dbReference type="Gene3D" id="1.10.287.130">
    <property type="match status" value="1"/>
</dbReference>
<dbReference type="PROSITE" id="PS50894">
    <property type="entry name" value="HPT"/>
    <property type="match status" value="1"/>
</dbReference>
<organism evidence="21 22">
    <name type="scientific">Pseudoduganella aquatica</name>
    <dbReference type="NCBI Taxonomy" id="2660641"/>
    <lineage>
        <taxon>Bacteria</taxon>
        <taxon>Pseudomonadati</taxon>
        <taxon>Pseudomonadota</taxon>
        <taxon>Betaproteobacteria</taxon>
        <taxon>Burkholderiales</taxon>
        <taxon>Oxalobacteraceae</taxon>
        <taxon>Telluria group</taxon>
        <taxon>Pseudoduganella</taxon>
    </lineage>
</organism>
<keyword evidence="8" id="KW-0067">ATP-binding</keyword>
<dbReference type="Pfam" id="PF08448">
    <property type="entry name" value="PAS_4"/>
    <property type="match status" value="1"/>
</dbReference>
<comment type="subunit">
    <text evidence="12">At low DSF concentrations, interacts with RpfF.</text>
</comment>
<feature type="domain" description="PAS" evidence="19">
    <location>
        <begin position="120"/>
        <end position="173"/>
    </location>
</feature>
<evidence type="ECO:0000256" key="9">
    <source>
        <dbReference type="ARBA" id="ARBA00023012"/>
    </source>
</evidence>
<dbReference type="Pfam" id="PF00072">
    <property type="entry name" value="Response_reg"/>
    <property type="match status" value="1"/>
</dbReference>
<dbReference type="Gene3D" id="3.30.450.20">
    <property type="entry name" value="PAS domain"/>
    <property type="match status" value="1"/>
</dbReference>
<dbReference type="Gene3D" id="1.20.120.160">
    <property type="entry name" value="HPT domain"/>
    <property type="match status" value="1"/>
</dbReference>
<dbReference type="CDD" id="cd00130">
    <property type="entry name" value="PAS"/>
    <property type="match status" value="1"/>
</dbReference>
<dbReference type="CDD" id="cd16922">
    <property type="entry name" value="HATPase_EvgS-ArcB-TorS-like"/>
    <property type="match status" value="1"/>
</dbReference>
<evidence type="ECO:0000256" key="15">
    <source>
        <dbReference type="PROSITE-ProRule" id="PRU00110"/>
    </source>
</evidence>
<dbReference type="SUPFAM" id="SSF55874">
    <property type="entry name" value="ATPase domain of HSP90 chaperone/DNA topoisomerase II/histidine kinase"/>
    <property type="match status" value="1"/>
</dbReference>
<reference evidence="21 22" key="1">
    <citation type="submission" date="2019-12" db="EMBL/GenBank/DDBJ databases">
        <title>Novel species isolated from a subtropical stream in China.</title>
        <authorList>
            <person name="Lu H."/>
        </authorList>
    </citation>
    <scope>NUCLEOTIDE SEQUENCE [LARGE SCALE GENOMIC DNA]</scope>
    <source>
        <strain evidence="21 22">FT127W</strain>
    </source>
</reference>
<comment type="catalytic activity">
    <reaction evidence="1">
        <text>ATP + protein L-histidine = ADP + protein N-phospho-L-histidine.</text>
        <dbReference type="EC" id="2.7.13.3"/>
    </reaction>
</comment>
<evidence type="ECO:0000256" key="10">
    <source>
        <dbReference type="ARBA" id="ARBA00023026"/>
    </source>
</evidence>
<dbReference type="Gene3D" id="3.30.565.10">
    <property type="entry name" value="Histidine kinase-like ATPase, C-terminal domain"/>
    <property type="match status" value="1"/>
</dbReference>
<feature type="domain" description="Histidine kinase" evidence="17">
    <location>
        <begin position="260"/>
        <end position="481"/>
    </location>
</feature>
<keyword evidence="4" id="KW-0808">Transferase</keyword>
<feature type="modified residue" description="4-aspartylphosphate" evidence="16">
    <location>
        <position position="599"/>
    </location>
</feature>
<name>A0A7X4H851_9BURK</name>
<comment type="caution">
    <text evidence="21">The sequence shown here is derived from an EMBL/GenBank/DDBJ whole genome shotgun (WGS) entry which is preliminary data.</text>
</comment>
<dbReference type="InterPro" id="IPR011006">
    <property type="entry name" value="CheY-like_superfamily"/>
</dbReference>
<feature type="modified residue" description="Phosphohistidine" evidence="15">
    <location>
        <position position="732"/>
    </location>
</feature>
<evidence type="ECO:0000256" key="11">
    <source>
        <dbReference type="ARBA" id="ARBA00058004"/>
    </source>
</evidence>
<dbReference type="InterPro" id="IPR036641">
    <property type="entry name" value="HPT_dom_sf"/>
</dbReference>
<dbReference type="NCBIfam" id="TIGR00229">
    <property type="entry name" value="sensory_box"/>
    <property type="match status" value="1"/>
</dbReference>
<dbReference type="GO" id="GO:0005524">
    <property type="term" value="F:ATP binding"/>
    <property type="evidence" value="ECO:0007669"/>
    <property type="project" value="UniProtKB-KW"/>
</dbReference>
<gene>
    <name evidence="21" type="ORF">GTP77_03640</name>
</gene>
<dbReference type="InterPro" id="IPR008207">
    <property type="entry name" value="Sig_transdc_His_kin_Hpt_dom"/>
</dbReference>
<dbReference type="EC" id="2.7.13.3" evidence="2"/>
<sequence length="780" mass="84983">MQSARLKKLVRRALGALDEAEVEHRLAALRALGETTLANGLQALLQEGERADPGLAPRLREVERELALVRADNLLLSQELQRRAGAQADAGASEETAQRLAAMLAGLAQQREPEDDARHRQELTEQILDQLPIPVFLKDRDGHFLRFNKRFEEFTQRTREEILGRTIEHFASPRWAEATRAEDSLAWSSGRMVTSERRLMSFDPPRDVLVSRNVINSGGRSYMLGYFIDISEQRAARDAMQRAVESAEAASRAKSEFLANMSHEVRTPMNGILGMTELVLESELTPEQRADIGLVRASADALLAIVNDILDFSKIEAGKLDIEDVPFDLRQMVEDSVRVMALRARQKGLALRCELSAQLPRNVKGDPGRLRQVLINLIGNAIKFTAEGSVAVAVALGREDGERCDIGFSVADTGIGIPLEKQKLIFEAFAQVDGSTTREYGGTGLGLTICRRLVILMQGQIGVRSEPGQGSVFSFTVPLRHTSLAPAAPLPPLSSLPPARGLVMGEGDAAASPPAAARVANLRSGRDRRRDMAAAGRPGYPAEGRDGSLRVLLAEDNPVNQRLALRLLEKLGHRATLVDSGLTALEYATHASYDVVLMDVQMPGLDGLSATRHIRVWEQSREQNVAQRRLPIIAMTARAMAGDRERCLEAGVDAYLSKPISLARLREALAKCAPGPGEQVLDWPGSLQRLDGDQDLLRELAVLFVRDGPQLWRDVLRALAARDEQGAQRALHSLKGVLVNFGAARAIAAAGQLRTGVDGAAIAAMETALQQLYGALAGYI</sequence>
<evidence type="ECO:0000256" key="12">
    <source>
        <dbReference type="ARBA" id="ARBA00064003"/>
    </source>
</evidence>
<dbReference type="Proteomes" id="UP000450676">
    <property type="component" value="Unassembled WGS sequence"/>
</dbReference>
<keyword evidence="10" id="KW-0843">Virulence</keyword>
<proteinExistence type="predicted"/>
<dbReference type="CDD" id="cd17546">
    <property type="entry name" value="REC_hyHK_CKI1_RcsC-like"/>
    <property type="match status" value="1"/>
</dbReference>
<dbReference type="EMBL" id="WWCU01000003">
    <property type="protein sequence ID" value="MYN06421.1"/>
    <property type="molecule type" value="Genomic_DNA"/>
</dbReference>
<dbReference type="Pfam" id="PF01627">
    <property type="entry name" value="Hpt"/>
    <property type="match status" value="1"/>
</dbReference>
<evidence type="ECO:0000259" key="18">
    <source>
        <dbReference type="PROSITE" id="PS50110"/>
    </source>
</evidence>
<keyword evidence="22" id="KW-1185">Reference proteome</keyword>
<dbReference type="InterPro" id="IPR005467">
    <property type="entry name" value="His_kinase_dom"/>
</dbReference>
<evidence type="ECO:0000259" key="20">
    <source>
        <dbReference type="PROSITE" id="PS50894"/>
    </source>
</evidence>
<dbReference type="InterPro" id="IPR003594">
    <property type="entry name" value="HATPase_dom"/>
</dbReference>
<dbReference type="PROSITE" id="PS50109">
    <property type="entry name" value="HIS_KIN"/>
    <property type="match status" value="1"/>
</dbReference>
<keyword evidence="6" id="KW-0547">Nucleotide-binding</keyword>
<keyword evidence="3 16" id="KW-0597">Phosphoprotein</keyword>
<dbReference type="RefSeq" id="WP_161070816.1">
    <property type="nucleotide sequence ID" value="NZ_WWCU01000003.1"/>
</dbReference>
<dbReference type="PANTHER" id="PTHR45339">
    <property type="entry name" value="HYBRID SIGNAL TRANSDUCTION HISTIDINE KINASE J"/>
    <property type="match status" value="1"/>
</dbReference>
<evidence type="ECO:0000256" key="16">
    <source>
        <dbReference type="PROSITE-ProRule" id="PRU00169"/>
    </source>
</evidence>
<keyword evidence="5" id="KW-0732">Signal</keyword>
<evidence type="ECO:0000256" key="5">
    <source>
        <dbReference type="ARBA" id="ARBA00022729"/>
    </source>
</evidence>
<dbReference type="GO" id="GO:0005886">
    <property type="term" value="C:plasma membrane"/>
    <property type="evidence" value="ECO:0007669"/>
    <property type="project" value="UniProtKB-SubCell"/>
</dbReference>